<gene>
    <name evidence="1" type="ORF">HPB52_010883</name>
</gene>
<name>A0A9D4SQL5_RHISA</name>
<dbReference type="EMBL" id="JABSTV010001254">
    <property type="protein sequence ID" value="KAH7939322.1"/>
    <property type="molecule type" value="Genomic_DNA"/>
</dbReference>
<evidence type="ECO:0000313" key="2">
    <source>
        <dbReference type="Proteomes" id="UP000821837"/>
    </source>
</evidence>
<sequence length="101" mass="10848">MCTEPIRKVFHFRKIGACIDSKPAVYNCVVGRVAPPAAALWCSGTTPCRPIYIIWVPARVGHPGNGAVNSIASDSTDQASPTPPGMDTRDALFTYHDIALH</sequence>
<comment type="caution">
    <text evidence="1">The sequence shown here is derived from an EMBL/GenBank/DDBJ whole genome shotgun (WGS) entry which is preliminary data.</text>
</comment>
<evidence type="ECO:0000313" key="1">
    <source>
        <dbReference type="EMBL" id="KAH7939322.1"/>
    </source>
</evidence>
<reference evidence="1" key="1">
    <citation type="journal article" date="2020" name="Cell">
        <title>Large-Scale Comparative Analyses of Tick Genomes Elucidate Their Genetic Diversity and Vector Capacities.</title>
        <authorList>
            <consortium name="Tick Genome and Microbiome Consortium (TIGMIC)"/>
            <person name="Jia N."/>
            <person name="Wang J."/>
            <person name="Shi W."/>
            <person name="Du L."/>
            <person name="Sun Y."/>
            <person name="Zhan W."/>
            <person name="Jiang J.F."/>
            <person name="Wang Q."/>
            <person name="Zhang B."/>
            <person name="Ji P."/>
            <person name="Bell-Sakyi L."/>
            <person name="Cui X.M."/>
            <person name="Yuan T.T."/>
            <person name="Jiang B.G."/>
            <person name="Yang W.F."/>
            <person name="Lam T.T."/>
            <person name="Chang Q.C."/>
            <person name="Ding S.J."/>
            <person name="Wang X.J."/>
            <person name="Zhu J.G."/>
            <person name="Ruan X.D."/>
            <person name="Zhao L."/>
            <person name="Wei J.T."/>
            <person name="Ye R.Z."/>
            <person name="Que T.C."/>
            <person name="Du C.H."/>
            <person name="Zhou Y.H."/>
            <person name="Cheng J.X."/>
            <person name="Dai P.F."/>
            <person name="Guo W.B."/>
            <person name="Han X.H."/>
            <person name="Huang E.J."/>
            <person name="Li L.F."/>
            <person name="Wei W."/>
            <person name="Gao Y.C."/>
            <person name="Liu J.Z."/>
            <person name="Shao H.Z."/>
            <person name="Wang X."/>
            <person name="Wang C.C."/>
            <person name="Yang T.C."/>
            <person name="Huo Q.B."/>
            <person name="Li W."/>
            <person name="Chen H.Y."/>
            <person name="Chen S.E."/>
            <person name="Zhou L.G."/>
            <person name="Ni X.B."/>
            <person name="Tian J.H."/>
            <person name="Sheng Y."/>
            <person name="Liu T."/>
            <person name="Pan Y.S."/>
            <person name="Xia L.Y."/>
            <person name="Li J."/>
            <person name="Zhao F."/>
            <person name="Cao W.C."/>
        </authorList>
    </citation>
    <scope>NUCLEOTIDE SEQUENCE</scope>
    <source>
        <strain evidence="1">Rsan-2018</strain>
    </source>
</reference>
<proteinExistence type="predicted"/>
<dbReference type="VEuPathDB" id="VectorBase:RSAN_026874"/>
<organism evidence="1 2">
    <name type="scientific">Rhipicephalus sanguineus</name>
    <name type="common">Brown dog tick</name>
    <name type="synonym">Ixodes sanguineus</name>
    <dbReference type="NCBI Taxonomy" id="34632"/>
    <lineage>
        <taxon>Eukaryota</taxon>
        <taxon>Metazoa</taxon>
        <taxon>Ecdysozoa</taxon>
        <taxon>Arthropoda</taxon>
        <taxon>Chelicerata</taxon>
        <taxon>Arachnida</taxon>
        <taxon>Acari</taxon>
        <taxon>Parasitiformes</taxon>
        <taxon>Ixodida</taxon>
        <taxon>Ixodoidea</taxon>
        <taxon>Ixodidae</taxon>
        <taxon>Rhipicephalinae</taxon>
        <taxon>Rhipicephalus</taxon>
        <taxon>Rhipicephalus</taxon>
    </lineage>
</organism>
<reference evidence="1" key="2">
    <citation type="submission" date="2021-09" db="EMBL/GenBank/DDBJ databases">
        <authorList>
            <person name="Jia N."/>
            <person name="Wang J."/>
            <person name="Shi W."/>
            <person name="Du L."/>
            <person name="Sun Y."/>
            <person name="Zhan W."/>
            <person name="Jiang J."/>
            <person name="Wang Q."/>
            <person name="Zhang B."/>
            <person name="Ji P."/>
            <person name="Sakyi L.B."/>
            <person name="Cui X."/>
            <person name="Yuan T."/>
            <person name="Jiang B."/>
            <person name="Yang W."/>
            <person name="Lam T.T.-Y."/>
            <person name="Chang Q."/>
            <person name="Ding S."/>
            <person name="Wang X."/>
            <person name="Zhu J."/>
            <person name="Ruan X."/>
            <person name="Zhao L."/>
            <person name="Wei J."/>
            <person name="Que T."/>
            <person name="Du C."/>
            <person name="Cheng J."/>
            <person name="Dai P."/>
            <person name="Han X."/>
            <person name="Huang E."/>
            <person name="Gao Y."/>
            <person name="Liu J."/>
            <person name="Shao H."/>
            <person name="Ye R."/>
            <person name="Li L."/>
            <person name="Wei W."/>
            <person name="Wang X."/>
            <person name="Wang C."/>
            <person name="Huo Q."/>
            <person name="Li W."/>
            <person name="Guo W."/>
            <person name="Chen H."/>
            <person name="Chen S."/>
            <person name="Zhou L."/>
            <person name="Zhou L."/>
            <person name="Ni X."/>
            <person name="Tian J."/>
            <person name="Zhou Y."/>
            <person name="Sheng Y."/>
            <person name="Liu T."/>
            <person name="Pan Y."/>
            <person name="Xia L."/>
            <person name="Li J."/>
            <person name="Zhao F."/>
            <person name="Cao W."/>
        </authorList>
    </citation>
    <scope>NUCLEOTIDE SEQUENCE</scope>
    <source>
        <strain evidence="1">Rsan-2018</strain>
        <tissue evidence="1">Larvae</tissue>
    </source>
</reference>
<dbReference type="AlphaFoldDB" id="A0A9D4SQL5"/>
<keyword evidence="2" id="KW-1185">Reference proteome</keyword>
<protein>
    <submittedName>
        <fullName evidence="1">Uncharacterized protein</fullName>
    </submittedName>
</protein>
<accession>A0A9D4SQL5</accession>
<dbReference type="Proteomes" id="UP000821837">
    <property type="component" value="Chromosome 8"/>
</dbReference>